<dbReference type="PANTHER" id="PTHR23166">
    <property type="entry name" value="FILAMIN/GPBP-INTERACTING PROTEIN"/>
    <property type="match status" value="1"/>
</dbReference>
<organism evidence="4 5">
    <name type="scientific">Paramormyrops kingsleyae</name>
    <dbReference type="NCBI Taxonomy" id="1676925"/>
    <lineage>
        <taxon>Eukaryota</taxon>
        <taxon>Metazoa</taxon>
        <taxon>Chordata</taxon>
        <taxon>Craniata</taxon>
        <taxon>Vertebrata</taxon>
        <taxon>Euteleostomi</taxon>
        <taxon>Actinopterygii</taxon>
        <taxon>Neopterygii</taxon>
        <taxon>Teleostei</taxon>
        <taxon>Osteoglossocephala</taxon>
        <taxon>Osteoglossomorpha</taxon>
        <taxon>Osteoglossiformes</taxon>
        <taxon>Mormyridae</taxon>
        <taxon>Paramormyrops</taxon>
    </lineage>
</organism>
<dbReference type="Proteomes" id="UP000261540">
    <property type="component" value="Unplaced"/>
</dbReference>
<evidence type="ECO:0000256" key="3">
    <source>
        <dbReference type="SAM" id="MobiDB-lite"/>
    </source>
</evidence>
<feature type="coiled-coil region" evidence="2">
    <location>
        <begin position="147"/>
        <end position="184"/>
    </location>
</feature>
<keyword evidence="5" id="KW-1185">Reference proteome</keyword>
<accession>A0A3B3SPF4</accession>
<keyword evidence="1 2" id="KW-0175">Coiled coil</keyword>
<feature type="coiled-coil region" evidence="2">
    <location>
        <begin position="12"/>
        <end position="94"/>
    </location>
</feature>
<reference evidence="4" key="1">
    <citation type="submission" date="2025-08" db="UniProtKB">
        <authorList>
            <consortium name="Ensembl"/>
        </authorList>
    </citation>
    <scope>IDENTIFICATION</scope>
</reference>
<feature type="coiled-coil region" evidence="2">
    <location>
        <begin position="311"/>
        <end position="469"/>
    </location>
</feature>
<feature type="region of interest" description="Disordered" evidence="3">
    <location>
        <begin position="790"/>
        <end position="828"/>
    </location>
</feature>
<dbReference type="OrthoDB" id="9895588at2759"/>
<dbReference type="InterPro" id="IPR050719">
    <property type="entry name" value="Cortactin-Actin_Reg"/>
</dbReference>
<evidence type="ECO:0000256" key="2">
    <source>
        <dbReference type="SAM" id="Coils"/>
    </source>
</evidence>
<protein>
    <submittedName>
        <fullName evidence="4">Filamin A interacting protein 1 like</fullName>
    </submittedName>
</protein>
<dbReference type="Ensembl" id="ENSPKIT00000013049.1">
    <property type="protein sequence ID" value="ENSPKIP00000032190.1"/>
    <property type="gene ID" value="ENSPKIG00000012383.1"/>
</dbReference>
<feature type="coiled-coil region" evidence="2">
    <location>
        <begin position="242"/>
        <end position="283"/>
    </location>
</feature>
<proteinExistence type="predicted"/>
<evidence type="ECO:0000313" key="4">
    <source>
        <dbReference type="Ensembl" id="ENSPKIP00000032190.1"/>
    </source>
</evidence>
<reference evidence="4" key="2">
    <citation type="submission" date="2025-09" db="UniProtKB">
        <authorList>
            <consortium name="Ensembl"/>
        </authorList>
    </citation>
    <scope>IDENTIFICATION</scope>
</reference>
<evidence type="ECO:0000313" key="5">
    <source>
        <dbReference type="Proteomes" id="UP000261540"/>
    </source>
</evidence>
<sequence length="828" mass="94601">MTAKLTTSDTHNRQLRQKLSALSRKLDEQENTNKIFRRDEEERPDLRDKISRSDFRNSSLMSEVEELTNRVLEIEGKDEELIKLENHCQDLTETLEIESTKGQSLRAEVDTLNCRIIELEKLEDAFSKSKQECCMLRSNLEKEKSVSKHLSDELDMLKTKIKELEAMESQMEKTEHTLKEDLTKLKALTVILVDERKTMAEKIKQMEEKLQRSPGKVLAEQDRVTRVTEKLTGENKRGLTPQARLEEKIQNVTRDREELKEKLKAEEERSNDLQMKVNMMKKKLQSMEVVEREFLKNKAKEEDIKMSSNQFHHEDNKVKDLAQEVERLKRKIKDMRLVEDGLLKTEDEFQALQKRYNNEQQRAKKLLEELEISKNELSKYQMAEKKDNQEDLLYKCLKEEEAKSRHLIRELEVLKEKLNEFIGTEESICRLKKDHSILQKKLTQEEMKNKELAREMEKLAAELERYRHIGKNLRPGLNARHSTDLQVSSKEVQTTLSSSQPMEYKSLPLLERPVLNGKVYTEGDVEDDSNYRKLPFTKCRTSLVNNASTLNKTMRHSFPITKERQKPVVSSKAMTRQNGNYVQQGDVVVRHAPGQPLHIKVTPDHGLNTAMLEISSPGAENAHSYTSTAVIPTSGAPPKQQITIIQNANVSPPKIKTPSSPDGLCTPDRPTSPVSMAAFSRVMSPESSVCLTPERALSPIQIVSVTTGSPDRPQSTEFVEVVGSHAVFRLAQERQNWQLERSSSSAPSVITTEDNKIHIHLGNSYIQAINNTSHPTNPCYVSEQRHRSSGIFSGNSVTKGDSKITSSLTITPNTSPTSRHPHITVSSL</sequence>
<name>A0A3B3SPF4_9TELE</name>
<dbReference type="AlphaFoldDB" id="A0A3B3SPF4"/>
<evidence type="ECO:0000256" key="1">
    <source>
        <dbReference type="ARBA" id="ARBA00023054"/>
    </source>
</evidence>
<dbReference type="GeneTree" id="ENSGT00950000182852"/>
<dbReference type="PANTHER" id="PTHR23166:SF4">
    <property type="entry name" value="FILAMIN A-INTERACTING PROTEIN 1-LIKE"/>
    <property type="match status" value="1"/>
</dbReference>